<dbReference type="CDD" id="cd04186">
    <property type="entry name" value="GT_2_like_c"/>
    <property type="match status" value="1"/>
</dbReference>
<feature type="coiled-coil region" evidence="1">
    <location>
        <begin position="271"/>
        <end position="305"/>
    </location>
</feature>
<feature type="domain" description="Glycosyltransferase 2-like" evidence="2">
    <location>
        <begin position="634"/>
        <end position="812"/>
    </location>
</feature>
<dbReference type="EC" id="2.4.-.-" evidence="3"/>
<keyword evidence="3" id="KW-0328">Glycosyltransferase</keyword>
<name>A0ABW5TKC1_9ENTE</name>
<dbReference type="Pfam" id="PF00535">
    <property type="entry name" value="Glycos_transf_2"/>
    <property type="match status" value="3"/>
</dbReference>
<dbReference type="Proteomes" id="UP001597427">
    <property type="component" value="Unassembled WGS sequence"/>
</dbReference>
<dbReference type="SUPFAM" id="SSF53448">
    <property type="entry name" value="Nucleotide-diphospho-sugar transferases"/>
    <property type="match status" value="3"/>
</dbReference>
<evidence type="ECO:0000313" key="4">
    <source>
        <dbReference type="Proteomes" id="UP001597427"/>
    </source>
</evidence>
<dbReference type="CDD" id="cd00761">
    <property type="entry name" value="Glyco_tranf_GTA_type"/>
    <property type="match status" value="1"/>
</dbReference>
<dbReference type="InterPro" id="IPR001173">
    <property type="entry name" value="Glyco_trans_2-like"/>
</dbReference>
<dbReference type="InterPro" id="IPR050834">
    <property type="entry name" value="Glycosyltransf_2"/>
</dbReference>
<dbReference type="Gene3D" id="3.90.550.10">
    <property type="entry name" value="Spore Coat Polysaccharide Biosynthesis Protein SpsA, Chain A"/>
    <property type="match status" value="3"/>
</dbReference>
<evidence type="ECO:0000259" key="2">
    <source>
        <dbReference type="Pfam" id="PF00535"/>
    </source>
</evidence>
<dbReference type="RefSeq" id="WP_379981194.1">
    <property type="nucleotide sequence ID" value="NZ_JBHUMO010000043.1"/>
</dbReference>
<dbReference type="GO" id="GO:0016757">
    <property type="term" value="F:glycosyltransferase activity"/>
    <property type="evidence" value="ECO:0007669"/>
    <property type="project" value="UniProtKB-KW"/>
</dbReference>
<feature type="domain" description="Glycosyltransferase 2-like" evidence="2">
    <location>
        <begin position="5"/>
        <end position="122"/>
    </location>
</feature>
<dbReference type="CDD" id="cd04184">
    <property type="entry name" value="GT2_RfbC_Mx_like"/>
    <property type="match status" value="1"/>
</dbReference>
<keyword evidence="3" id="KW-0808">Transferase</keyword>
<proteinExistence type="predicted"/>
<gene>
    <name evidence="3" type="ORF">ACFSR0_06800</name>
</gene>
<keyword evidence="1" id="KW-0175">Coiled coil</keyword>
<reference evidence="4" key="1">
    <citation type="journal article" date="2019" name="Int. J. Syst. Evol. Microbiol.">
        <title>The Global Catalogue of Microorganisms (GCM) 10K type strain sequencing project: providing services to taxonomists for standard genome sequencing and annotation.</title>
        <authorList>
            <consortium name="The Broad Institute Genomics Platform"/>
            <consortium name="The Broad Institute Genome Sequencing Center for Infectious Disease"/>
            <person name="Wu L."/>
            <person name="Ma J."/>
        </authorList>
    </citation>
    <scope>NUCLEOTIDE SEQUENCE [LARGE SCALE GENOMIC DNA]</scope>
    <source>
        <strain evidence="4">TISTR 932</strain>
    </source>
</reference>
<sequence length="908" mass="104961">MDKVSVIVTCYNHEEYIKQCLESIYNQSYQNIQLIIINDGSTDNSAEVIESTLKKNPYKDTLFINQENFGACFSRNKGLDLATGQFILLVDSDNYLEPNHISLSLSTLGNSEADIAYCSLSSAMTGEIINEVPEFSIDRLLTVNYIDTCSLFRVSILKNHRFDMYLNRKFMQDYDFFLSLIMDGARAVKVKNLYINYRILPNSIGNRGESIKKRVSWFDTYIYVLSKYPEHKNTATLMVSQWYKDLASQFLHEKKLNVIQKQKIEFNKDELTKKTRLVDSLNNENDSLMQQLADLKEEYKNLDALYMSIVHSSSWKFGRMLTFPLRRGKDFILKHFKSSFKSNSDLKETNYKRWIAEVESKETDSRKSFDLNPLISILIPVYNVEKKWLIKCIQSIENQSYTNWEICIGDDASTNQETIETLKILSEKSDRIKVIFREKNGHISEATNSALKLAQGEFIALIDNDDELASNALFEVVKIINDHPSATLIYSDEDKIDENGERFDPHFKPQWSPDLLLNQNYISHLGVYRTDISREIGGFRKGYEGAQDHDFVLRYVERVQRDTIYHIPKVLYHWRAIQGSTALEMSEKDYASERGLLAISDALKRRKREASVSLGKYPGLYDISYKIIDHPLVSIIIPTKNGYDDVKKCIDSIIEKSSYKNYEIILADNGSDDPKMNDLYDLYKKRLGERFSCVVIDIPFNYSKINNLAAQEASGKFLLFLNNDTSVITKTWIQEMLGFAQYPEYGCVGAKLWYFDDTIQHGGVVLGVGGVAGHAFLNATKEQPGYFSRLYTDYNYTAVTAACLMVRKNIFEQVNGFDETFEVAFNDVDLCIRIYELGKRNVWAHKAELYHFESKSRGYEDTPEKQERFKGEIERMKRRHREILENDPAYNPNFDLNSNPFSTLKTKV</sequence>
<dbReference type="PANTHER" id="PTHR43685:SF2">
    <property type="entry name" value="GLYCOSYLTRANSFERASE 2-LIKE DOMAIN-CONTAINING PROTEIN"/>
    <property type="match status" value="1"/>
</dbReference>
<evidence type="ECO:0000313" key="3">
    <source>
        <dbReference type="EMBL" id="MFD2729128.1"/>
    </source>
</evidence>
<keyword evidence="4" id="KW-1185">Reference proteome</keyword>
<dbReference type="EMBL" id="JBHUMO010000043">
    <property type="protein sequence ID" value="MFD2729128.1"/>
    <property type="molecule type" value="Genomic_DNA"/>
</dbReference>
<protein>
    <submittedName>
        <fullName evidence="3">Glycosyltransferase</fullName>
        <ecNumber evidence="3">2.4.-.-</ecNumber>
    </submittedName>
</protein>
<feature type="domain" description="Glycosyltransferase 2-like" evidence="2">
    <location>
        <begin position="376"/>
        <end position="515"/>
    </location>
</feature>
<accession>A0ABW5TKC1</accession>
<evidence type="ECO:0000256" key="1">
    <source>
        <dbReference type="SAM" id="Coils"/>
    </source>
</evidence>
<organism evidence="3 4">
    <name type="scientific">Enterococcus camelliae</name>
    <dbReference type="NCBI Taxonomy" id="453959"/>
    <lineage>
        <taxon>Bacteria</taxon>
        <taxon>Bacillati</taxon>
        <taxon>Bacillota</taxon>
        <taxon>Bacilli</taxon>
        <taxon>Lactobacillales</taxon>
        <taxon>Enterococcaceae</taxon>
        <taxon>Enterococcus</taxon>
    </lineage>
</organism>
<comment type="caution">
    <text evidence="3">The sequence shown here is derived from an EMBL/GenBank/DDBJ whole genome shotgun (WGS) entry which is preliminary data.</text>
</comment>
<dbReference type="PANTHER" id="PTHR43685">
    <property type="entry name" value="GLYCOSYLTRANSFERASE"/>
    <property type="match status" value="1"/>
</dbReference>
<dbReference type="InterPro" id="IPR029044">
    <property type="entry name" value="Nucleotide-diphossugar_trans"/>
</dbReference>